<dbReference type="AlphaFoldDB" id="A0A9Q3CB65"/>
<reference evidence="1" key="1">
    <citation type="submission" date="2021-03" db="EMBL/GenBank/DDBJ databases">
        <title>Draft genome sequence of rust myrtle Austropuccinia psidii MF-1, a brazilian biotype.</title>
        <authorList>
            <person name="Quecine M.C."/>
            <person name="Pachon D.M.R."/>
            <person name="Bonatelli M.L."/>
            <person name="Correr F.H."/>
            <person name="Franceschini L.M."/>
            <person name="Leite T.F."/>
            <person name="Margarido G.R.A."/>
            <person name="Almeida C.A."/>
            <person name="Ferrarezi J.A."/>
            <person name="Labate C.A."/>
        </authorList>
    </citation>
    <scope>NUCLEOTIDE SEQUENCE</scope>
    <source>
        <strain evidence="1">MF-1</strain>
    </source>
</reference>
<dbReference type="CDD" id="cd09272">
    <property type="entry name" value="RNase_HI_RT_Ty1"/>
    <property type="match status" value="1"/>
</dbReference>
<dbReference type="PANTHER" id="PTHR11439:SF467">
    <property type="entry name" value="INTEGRASE CATALYTIC DOMAIN-CONTAINING PROTEIN"/>
    <property type="match status" value="1"/>
</dbReference>
<gene>
    <name evidence="1" type="ORF">O181_019256</name>
</gene>
<organism evidence="1 2">
    <name type="scientific">Austropuccinia psidii MF-1</name>
    <dbReference type="NCBI Taxonomy" id="1389203"/>
    <lineage>
        <taxon>Eukaryota</taxon>
        <taxon>Fungi</taxon>
        <taxon>Dikarya</taxon>
        <taxon>Basidiomycota</taxon>
        <taxon>Pucciniomycotina</taxon>
        <taxon>Pucciniomycetes</taxon>
        <taxon>Pucciniales</taxon>
        <taxon>Sphaerophragmiaceae</taxon>
        <taxon>Austropuccinia</taxon>
    </lineage>
</organism>
<evidence type="ECO:0008006" key="3">
    <source>
        <dbReference type="Google" id="ProtNLM"/>
    </source>
</evidence>
<evidence type="ECO:0000313" key="2">
    <source>
        <dbReference type="Proteomes" id="UP000765509"/>
    </source>
</evidence>
<evidence type="ECO:0000313" key="1">
    <source>
        <dbReference type="EMBL" id="MBW0479541.1"/>
    </source>
</evidence>
<proteinExistence type="predicted"/>
<accession>A0A9Q3CB65</accession>
<sequence>MSNCKPTVTPLIPNQYLCPETDKEKEKLKSLQVNYKSAIGSINYVSSVTCPDLCFAVSTLSQYLEPPGIQHWKSFLHVLRYLKGGLEVGLNYPKSRKDILISWSDADRGNCMETRRSIIGFLSTFNGCLVLWKTRKQPSVSTSITEAEYKAL</sequence>
<dbReference type="Proteomes" id="UP000765509">
    <property type="component" value="Unassembled WGS sequence"/>
</dbReference>
<comment type="caution">
    <text evidence="1">The sequence shown here is derived from an EMBL/GenBank/DDBJ whole genome shotgun (WGS) entry which is preliminary data.</text>
</comment>
<dbReference type="PANTHER" id="PTHR11439">
    <property type="entry name" value="GAG-POL-RELATED RETROTRANSPOSON"/>
    <property type="match status" value="1"/>
</dbReference>
<dbReference type="EMBL" id="AVOT02005618">
    <property type="protein sequence ID" value="MBW0479541.1"/>
    <property type="molecule type" value="Genomic_DNA"/>
</dbReference>
<protein>
    <recommendedName>
        <fullName evidence="3">Reverse transcriptase Ty1/copia-type domain-containing protein</fullName>
    </recommendedName>
</protein>
<name>A0A9Q3CB65_9BASI</name>
<dbReference type="OrthoDB" id="4356562at2759"/>
<keyword evidence="2" id="KW-1185">Reference proteome</keyword>